<dbReference type="InterPro" id="IPR050600">
    <property type="entry name" value="SETD3_SETD6_MTase"/>
</dbReference>
<dbReference type="AlphaFoldDB" id="A0A1R2C051"/>
<name>A0A1R2C051_9CILI</name>
<organism evidence="2 3">
    <name type="scientific">Stentor coeruleus</name>
    <dbReference type="NCBI Taxonomy" id="5963"/>
    <lineage>
        <taxon>Eukaryota</taxon>
        <taxon>Sar</taxon>
        <taxon>Alveolata</taxon>
        <taxon>Ciliophora</taxon>
        <taxon>Postciliodesmatophora</taxon>
        <taxon>Heterotrichea</taxon>
        <taxon>Heterotrichida</taxon>
        <taxon>Stentoridae</taxon>
        <taxon>Stentor</taxon>
    </lineage>
</organism>
<dbReference type="InterPro" id="IPR046341">
    <property type="entry name" value="SET_dom_sf"/>
</dbReference>
<dbReference type="PANTHER" id="PTHR13271">
    <property type="entry name" value="UNCHARACTERIZED PUTATIVE METHYLTRANSFERASE"/>
    <property type="match status" value="1"/>
</dbReference>
<keyword evidence="3" id="KW-1185">Reference proteome</keyword>
<dbReference type="Gene3D" id="3.90.1410.10">
    <property type="entry name" value="set domain protein methyltransferase, domain 1"/>
    <property type="match status" value="1"/>
</dbReference>
<proteinExistence type="predicted"/>
<evidence type="ECO:0000313" key="2">
    <source>
        <dbReference type="EMBL" id="OMJ82371.1"/>
    </source>
</evidence>
<dbReference type="Proteomes" id="UP000187209">
    <property type="component" value="Unassembled WGS sequence"/>
</dbReference>
<evidence type="ECO:0000256" key="1">
    <source>
        <dbReference type="SAM" id="MobiDB-lite"/>
    </source>
</evidence>
<reference evidence="2 3" key="1">
    <citation type="submission" date="2016-11" db="EMBL/GenBank/DDBJ databases">
        <title>The macronuclear genome of Stentor coeruleus: a giant cell with tiny introns.</title>
        <authorList>
            <person name="Slabodnick M."/>
            <person name="Ruby J.G."/>
            <person name="Reiff S.B."/>
            <person name="Swart E.C."/>
            <person name="Gosai S."/>
            <person name="Prabakaran S."/>
            <person name="Witkowska E."/>
            <person name="Larue G.E."/>
            <person name="Fisher S."/>
            <person name="Freeman R.M."/>
            <person name="Gunawardena J."/>
            <person name="Chu W."/>
            <person name="Stover N.A."/>
            <person name="Gregory B.D."/>
            <person name="Nowacki M."/>
            <person name="Derisi J."/>
            <person name="Roy S.W."/>
            <person name="Marshall W.F."/>
            <person name="Sood P."/>
        </authorList>
    </citation>
    <scope>NUCLEOTIDE SEQUENCE [LARGE SCALE GENOMIC DNA]</scope>
    <source>
        <strain evidence="2">WM001</strain>
    </source>
</reference>
<dbReference type="OrthoDB" id="341421at2759"/>
<feature type="region of interest" description="Disordered" evidence="1">
    <location>
        <begin position="134"/>
        <end position="157"/>
    </location>
</feature>
<sequence>MNCCKELSKIYKMYPLLFQEELVSPLKVHWCWLIMTTRCFGGGLPYACLIPVADFINHSNGPTLYFYGSESDLVPDSIDLCEEDTDDNLIDESDCIHLSYRKLQKINFASYENTEDIKTKGQILHEEGKTLDYSEAEARKEKEREKDTDETSEELDSRSFKIRLSRNEKYEKGSQITISYGKYSNRMLMTNYGFAIPRNKFNYCRIKFPLNSLLMPIQLEKLTSMYDVPMCVAFKFKSTYINLKFLQILRSILWDCSNDIRSFFNPCCLELEEKVLCMAIEKLNEQMLEFETSLEEDLVMLEKPRSHRHYFAVLGN</sequence>
<evidence type="ECO:0008006" key="4">
    <source>
        <dbReference type="Google" id="ProtNLM"/>
    </source>
</evidence>
<accession>A0A1R2C051</accession>
<dbReference type="EMBL" id="MPUH01000343">
    <property type="protein sequence ID" value="OMJ82371.1"/>
    <property type="molecule type" value="Genomic_DNA"/>
</dbReference>
<gene>
    <name evidence="2" type="ORF">SteCoe_16975</name>
</gene>
<protein>
    <recommendedName>
        <fullName evidence="4">SET domain-containing protein</fullName>
    </recommendedName>
</protein>
<evidence type="ECO:0000313" key="3">
    <source>
        <dbReference type="Proteomes" id="UP000187209"/>
    </source>
</evidence>
<comment type="caution">
    <text evidence="2">The sequence shown here is derived from an EMBL/GenBank/DDBJ whole genome shotgun (WGS) entry which is preliminary data.</text>
</comment>
<dbReference type="SUPFAM" id="SSF82199">
    <property type="entry name" value="SET domain"/>
    <property type="match status" value="2"/>
</dbReference>
<dbReference type="GO" id="GO:0016279">
    <property type="term" value="F:protein-lysine N-methyltransferase activity"/>
    <property type="evidence" value="ECO:0007669"/>
    <property type="project" value="TreeGrafter"/>
</dbReference>